<dbReference type="GO" id="GO:0016579">
    <property type="term" value="P:protein deubiquitination"/>
    <property type="evidence" value="ECO:0007669"/>
    <property type="project" value="InterPro"/>
</dbReference>
<dbReference type="SMART" id="SM00165">
    <property type="entry name" value="UBA"/>
    <property type="match status" value="1"/>
</dbReference>
<name>A0A1Q9E0N0_SYMMI</name>
<dbReference type="PROSITE" id="PS00972">
    <property type="entry name" value="USP_1"/>
    <property type="match status" value="1"/>
</dbReference>
<dbReference type="OrthoDB" id="2420415at2759"/>
<protein>
    <recommendedName>
        <fullName evidence="2">ubiquitinyl hydrolase 1</fullName>
        <ecNumber evidence="2">3.4.19.12</ecNumber>
    </recommendedName>
</protein>
<dbReference type="EMBL" id="LSRX01000309">
    <property type="protein sequence ID" value="OLQ00949.1"/>
    <property type="molecule type" value="Genomic_DNA"/>
</dbReference>
<dbReference type="InterPro" id="IPR015940">
    <property type="entry name" value="UBA"/>
</dbReference>
<sequence length="1033" mass="116787">MAHDVQQLVDMGFAYPEAEVALREAGGNMEQALELLLTGAQPEPEVEAKPEKVDKANRFSPLAGDAAPTDNEWPELPKQPTSGYAKGSDRPPGLDRAKDDLCAAWDLSMEDLRTLFVFFAVPDMVPTPQMPRPPGLPCGLLNVGNTCYVNSLLQTLFHAEEFRDQLLRFRPFSLPKPEEGCGEGTPTAESMAAERRREHALQLVLELRKLFAYCRLSDRSCVSPSQLLHELVDLQGHQLPVGGQEDVSEFMLKFVDQLEEGIASDASTQKEDDSSRSSKAIHELLYGEQVQIFSYVDEAQPESTASPKTQPIVSSEQSDFLQIFLDVKHKNLYAAWAAANEQSVDYTTPAGSKAKGRTRVWIQRLPKLLFFQLQRVAFDTETKEQVKLEDEFDFETTIFPDRFMQRNESTVLQVEETVQRLRERKAVKQSALQCFQQYQAGAGSHVLPVTQVLRSAASCLEANAASLRSGSRQPAEPNSSDPVHSAALTALQSKQAGEDAQLAWIEACQASEVPVQTLRALADECQRQEERLQEEICSLDEELLEAYSALQKEPYHLFGIWVHQGQQAEARAGHYVAFLKDWRQDRWLRFSDSFVSTVSWEEVRRAALGGEGQSDAATQKSRSSAYVLVYMEAKLAESQQDADKDIEIPGELLEEIQKDNRALENERGSWEEQVKVRELRQHAQAIFQEYAMLLHHWEPKKPLGDASGNPHSQDPNHRKQLNDPALMCIELYIYKSGGEQEVFHYLLKKSLDAQRQVRCWLPEDEGRILSFLAETLRSQDCYVKMLREKVSDEESAASPSEPEASAVTKRERECELLELDLEAMTEKYEAVLLQAQILDEALQLLKKLGGGALPKAIGLLSTLWAHFNLDIDYQFRHNEVLLVLSALMYNTVTCIEDQDVLLQENYRELGEYFYIVLSCVEWPRNWKHPLQQRISKMFPSAPEIMETALTAILKERGEREGAPLATAMATHADHKQLVLLRSIAYLEGKTLEDFKEHPPAGEAFFDRHRALWSWAMQNDKLLAKEYVSLTSLS</sequence>
<comment type="catalytic activity">
    <reaction evidence="1">
        <text>Thiol-dependent hydrolysis of ester, thioester, amide, peptide and isopeptide bonds formed by the C-terminal Gly of ubiquitin (a 76-residue protein attached to proteins as an intracellular targeting signal).</text>
        <dbReference type="EC" id="3.4.19.12"/>
    </reaction>
</comment>
<feature type="coiled-coil region" evidence="7">
    <location>
        <begin position="807"/>
        <end position="834"/>
    </location>
</feature>
<evidence type="ECO:0000256" key="2">
    <source>
        <dbReference type="ARBA" id="ARBA00012759"/>
    </source>
</evidence>
<dbReference type="InterPro" id="IPR018200">
    <property type="entry name" value="USP_CS"/>
</dbReference>
<dbReference type="SUPFAM" id="SSF54001">
    <property type="entry name" value="Cysteine proteinases"/>
    <property type="match status" value="1"/>
</dbReference>
<dbReference type="Pfam" id="PF00627">
    <property type="entry name" value="UBA"/>
    <property type="match status" value="1"/>
</dbReference>
<evidence type="ECO:0000256" key="7">
    <source>
        <dbReference type="SAM" id="Coils"/>
    </source>
</evidence>
<feature type="region of interest" description="Disordered" evidence="8">
    <location>
        <begin position="701"/>
        <end position="720"/>
    </location>
</feature>
<reference evidence="11 12" key="1">
    <citation type="submission" date="2016-02" db="EMBL/GenBank/DDBJ databases">
        <title>Genome analysis of coral dinoflagellate symbionts highlights evolutionary adaptations to a symbiotic lifestyle.</title>
        <authorList>
            <person name="Aranda M."/>
            <person name="Li Y."/>
            <person name="Liew Y.J."/>
            <person name="Baumgarten S."/>
            <person name="Simakov O."/>
            <person name="Wilson M."/>
            <person name="Piel J."/>
            <person name="Ashoor H."/>
            <person name="Bougouffa S."/>
            <person name="Bajic V.B."/>
            <person name="Ryu T."/>
            <person name="Ravasi T."/>
            <person name="Bayer T."/>
            <person name="Micklem G."/>
            <person name="Kim H."/>
            <person name="Bhak J."/>
            <person name="Lajeunesse T.C."/>
            <person name="Voolstra C.R."/>
        </authorList>
    </citation>
    <scope>NUCLEOTIDE SEQUENCE [LARGE SCALE GENOMIC DNA]</scope>
    <source>
        <strain evidence="11 12">CCMP2467</strain>
    </source>
</reference>
<dbReference type="PROSITE" id="PS50235">
    <property type="entry name" value="USP_3"/>
    <property type="match status" value="1"/>
</dbReference>
<keyword evidence="12" id="KW-1185">Reference proteome</keyword>
<dbReference type="Proteomes" id="UP000186817">
    <property type="component" value="Unassembled WGS sequence"/>
</dbReference>
<keyword evidence="4" id="KW-0833">Ubl conjugation pathway</keyword>
<dbReference type="Gene3D" id="1.10.8.10">
    <property type="entry name" value="DNA helicase RuvA subunit, C-terminal domain"/>
    <property type="match status" value="1"/>
</dbReference>
<feature type="region of interest" description="Disordered" evidence="8">
    <location>
        <begin position="40"/>
        <end position="93"/>
    </location>
</feature>
<evidence type="ECO:0000256" key="4">
    <source>
        <dbReference type="ARBA" id="ARBA00022786"/>
    </source>
</evidence>
<evidence type="ECO:0000256" key="1">
    <source>
        <dbReference type="ARBA" id="ARBA00000707"/>
    </source>
</evidence>
<dbReference type="InterPro" id="IPR001394">
    <property type="entry name" value="Peptidase_C19_UCH"/>
</dbReference>
<dbReference type="PANTHER" id="PTHR43982:SF6">
    <property type="entry name" value="UBIQUITIN CARBOXYL-TERMINAL HYDROLASE 2-RELATED"/>
    <property type="match status" value="1"/>
</dbReference>
<evidence type="ECO:0000256" key="8">
    <source>
        <dbReference type="SAM" id="MobiDB-lite"/>
    </source>
</evidence>
<organism evidence="11 12">
    <name type="scientific">Symbiodinium microadriaticum</name>
    <name type="common">Dinoflagellate</name>
    <name type="synonym">Zooxanthella microadriatica</name>
    <dbReference type="NCBI Taxonomy" id="2951"/>
    <lineage>
        <taxon>Eukaryota</taxon>
        <taxon>Sar</taxon>
        <taxon>Alveolata</taxon>
        <taxon>Dinophyceae</taxon>
        <taxon>Suessiales</taxon>
        <taxon>Symbiodiniaceae</taxon>
        <taxon>Symbiodinium</taxon>
    </lineage>
</organism>
<evidence type="ECO:0000256" key="3">
    <source>
        <dbReference type="ARBA" id="ARBA00022670"/>
    </source>
</evidence>
<dbReference type="GO" id="GO:0043161">
    <property type="term" value="P:proteasome-mediated ubiquitin-dependent protein catabolic process"/>
    <property type="evidence" value="ECO:0007669"/>
    <property type="project" value="InterPro"/>
</dbReference>
<keyword evidence="6" id="KW-0788">Thiol protease</keyword>
<keyword evidence="3" id="KW-0645">Protease</keyword>
<accession>A0A1Q9E0N0</accession>
<evidence type="ECO:0000256" key="6">
    <source>
        <dbReference type="ARBA" id="ARBA00022807"/>
    </source>
</evidence>
<comment type="caution">
    <text evidence="11">The sequence shown here is derived from an EMBL/GenBank/DDBJ whole genome shotgun (WGS) entry which is preliminary data.</text>
</comment>
<dbReference type="Pfam" id="PF00443">
    <property type="entry name" value="UCH"/>
    <property type="match status" value="1"/>
</dbReference>
<dbReference type="SUPFAM" id="SSF46934">
    <property type="entry name" value="UBA-like"/>
    <property type="match status" value="1"/>
</dbReference>
<dbReference type="AlphaFoldDB" id="A0A1Q9E0N0"/>
<dbReference type="CDD" id="cd14297">
    <property type="entry name" value="UBA2_spUBP14_like"/>
    <property type="match status" value="1"/>
</dbReference>
<dbReference type="GO" id="GO:0004843">
    <property type="term" value="F:cysteine-type deubiquitinase activity"/>
    <property type="evidence" value="ECO:0007669"/>
    <property type="project" value="UniProtKB-EC"/>
</dbReference>
<dbReference type="GO" id="GO:0070628">
    <property type="term" value="F:proteasome binding"/>
    <property type="evidence" value="ECO:0007669"/>
    <property type="project" value="TreeGrafter"/>
</dbReference>
<evidence type="ECO:0000313" key="11">
    <source>
        <dbReference type="EMBL" id="OLQ00949.1"/>
    </source>
</evidence>
<gene>
    <name evidence="11" type="primary">Usp25</name>
    <name evidence="11" type="ORF">AK812_SmicGene16343</name>
</gene>
<dbReference type="PROSITE" id="PS50030">
    <property type="entry name" value="UBA"/>
    <property type="match status" value="1"/>
</dbReference>
<dbReference type="InterPro" id="IPR044635">
    <property type="entry name" value="UBP14-like"/>
</dbReference>
<keyword evidence="7" id="KW-0175">Coiled coil</keyword>
<evidence type="ECO:0000259" key="10">
    <source>
        <dbReference type="PROSITE" id="PS50235"/>
    </source>
</evidence>
<dbReference type="Gene3D" id="3.90.70.10">
    <property type="entry name" value="Cysteine proteinases"/>
    <property type="match status" value="1"/>
</dbReference>
<dbReference type="InterPro" id="IPR028889">
    <property type="entry name" value="USP"/>
</dbReference>
<evidence type="ECO:0000259" key="9">
    <source>
        <dbReference type="PROSITE" id="PS50030"/>
    </source>
</evidence>
<dbReference type="InterPro" id="IPR009060">
    <property type="entry name" value="UBA-like_sf"/>
</dbReference>
<feature type="domain" description="UBA" evidence="9">
    <location>
        <begin position="1"/>
        <end position="39"/>
    </location>
</feature>
<dbReference type="GO" id="GO:0061136">
    <property type="term" value="P:regulation of proteasomal protein catabolic process"/>
    <property type="evidence" value="ECO:0007669"/>
    <property type="project" value="TreeGrafter"/>
</dbReference>
<feature type="compositionally biased region" description="Basic and acidic residues" evidence="8">
    <location>
        <begin position="46"/>
        <end position="57"/>
    </location>
</feature>
<proteinExistence type="predicted"/>
<dbReference type="EC" id="3.4.19.12" evidence="2"/>
<dbReference type="PANTHER" id="PTHR43982">
    <property type="entry name" value="UBIQUITIN CARBOXYL-TERMINAL HYDROLASE"/>
    <property type="match status" value="1"/>
</dbReference>
<evidence type="ECO:0000313" key="12">
    <source>
        <dbReference type="Proteomes" id="UP000186817"/>
    </source>
</evidence>
<dbReference type="InterPro" id="IPR038765">
    <property type="entry name" value="Papain-like_cys_pep_sf"/>
</dbReference>
<feature type="domain" description="USP" evidence="10">
    <location>
        <begin position="138"/>
        <end position="633"/>
    </location>
</feature>
<keyword evidence="5 11" id="KW-0378">Hydrolase</keyword>
<evidence type="ECO:0000256" key="5">
    <source>
        <dbReference type="ARBA" id="ARBA00022801"/>
    </source>
</evidence>